<reference evidence="5 6" key="1">
    <citation type="submission" date="2017-03" db="EMBL/GenBank/DDBJ databases">
        <title>Genomes of endolithic fungi from Antarctica.</title>
        <authorList>
            <person name="Coleine C."/>
            <person name="Masonjones S."/>
            <person name="Stajich J.E."/>
        </authorList>
    </citation>
    <scope>NUCLEOTIDE SEQUENCE [LARGE SCALE GENOMIC DNA]</scope>
    <source>
        <strain evidence="5 6">CCFEE 5187</strain>
    </source>
</reference>
<dbReference type="GO" id="GO:0004000">
    <property type="term" value="F:adenosine deaminase activity"/>
    <property type="evidence" value="ECO:0007669"/>
    <property type="project" value="TreeGrafter"/>
</dbReference>
<evidence type="ECO:0000313" key="6">
    <source>
        <dbReference type="Proteomes" id="UP000308768"/>
    </source>
</evidence>
<comment type="cofactor">
    <cofactor evidence="1">
        <name>Zn(2+)</name>
        <dbReference type="ChEBI" id="CHEBI:29105"/>
    </cofactor>
</comment>
<dbReference type="InterPro" id="IPR006330">
    <property type="entry name" value="Ado/ade_deaminase"/>
</dbReference>
<dbReference type="GO" id="GO:0046103">
    <property type="term" value="P:inosine biosynthetic process"/>
    <property type="evidence" value="ECO:0007669"/>
    <property type="project" value="TreeGrafter"/>
</dbReference>
<dbReference type="Proteomes" id="UP000308768">
    <property type="component" value="Unassembled WGS sequence"/>
</dbReference>
<keyword evidence="3" id="KW-0378">Hydrolase</keyword>
<keyword evidence="2" id="KW-0479">Metal-binding</keyword>
<evidence type="ECO:0000313" key="5">
    <source>
        <dbReference type="EMBL" id="TKA72101.1"/>
    </source>
</evidence>
<proteinExistence type="predicted"/>
<organism evidence="5 6">
    <name type="scientific">Cryomyces minteri</name>
    <dbReference type="NCBI Taxonomy" id="331657"/>
    <lineage>
        <taxon>Eukaryota</taxon>
        <taxon>Fungi</taxon>
        <taxon>Dikarya</taxon>
        <taxon>Ascomycota</taxon>
        <taxon>Pezizomycotina</taxon>
        <taxon>Dothideomycetes</taxon>
        <taxon>Dothideomycetes incertae sedis</taxon>
        <taxon>Cryomyces</taxon>
    </lineage>
</organism>
<evidence type="ECO:0000256" key="3">
    <source>
        <dbReference type="ARBA" id="ARBA00022801"/>
    </source>
</evidence>
<name>A0A4U0X7Y5_9PEZI</name>
<keyword evidence="6" id="KW-1185">Reference proteome</keyword>
<protein>
    <recommendedName>
        <fullName evidence="4">Adenosine deaminase domain-containing protein</fullName>
    </recommendedName>
</protein>
<dbReference type="STRING" id="331657.A0A4U0X7Y5"/>
<evidence type="ECO:0000259" key="4">
    <source>
        <dbReference type="Pfam" id="PF00962"/>
    </source>
</evidence>
<dbReference type="Gene3D" id="3.20.20.140">
    <property type="entry name" value="Metal-dependent hydrolases"/>
    <property type="match status" value="1"/>
</dbReference>
<comment type="caution">
    <text evidence="5">The sequence shown here is derived from an EMBL/GenBank/DDBJ whole genome shotgun (WGS) entry which is preliminary data.</text>
</comment>
<dbReference type="AlphaFoldDB" id="A0A4U0X7Y5"/>
<feature type="domain" description="Adenosine deaminase" evidence="4">
    <location>
        <begin position="272"/>
        <end position="486"/>
    </location>
</feature>
<evidence type="ECO:0000256" key="1">
    <source>
        <dbReference type="ARBA" id="ARBA00001947"/>
    </source>
</evidence>
<evidence type="ECO:0000256" key="2">
    <source>
        <dbReference type="ARBA" id="ARBA00022723"/>
    </source>
</evidence>
<gene>
    <name evidence="5" type="ORF">B0A49_03787</name>
</gene>
<dbReference type="GO" id="GO:0006154">
    <property type="term" value="P:adenosine catabolic process"/>
    <property type="evidence" value="ECO:0007669"/>
    <property type="project" value="TreeGrafter"/>
</dbReference>
<dbReference type="InterPro" id="IPR001365">
    <property type="entry name" value="A_deaminase_dom"/>
</dbReference>
<sequence>MEQTNEGINVLDTDKAVFMKQLGNLEEKEQYEVSKQELLHAEFDSAWYSRAKTSATPAETKAAEVVYKIREHERENLFGNRPGEAVPDIKTRDMGGRFLTNRRRIEESRLFRIAQGMPKGCHLHIHFNSELQPDVLLQKARTMEKTMFVRSTRPLRTPTDYEKAEMVFNVLPEDTATCNIFSRKYNPDLKAPGSSPWMKWSTFRRRFPLESEVTERSSGVEDWIKTKMVITEENTYDPHQTHNGIWACFNQGTRCFKGLLNYESIYRWYIGAAIDSMIRDKVMYAELRPMLMDKSIPSDDGQRLLGLSDQMKIILEETVKKKTELTRKGELHKFPFGLKVIYCTPRSIPKSRMRTELEDCIKLKLAYPGLICGFDLVGAEDRPNNIGFYRDELLAFTKGCEALNIRIPFMFHAGETLLDTGGSRDPKKSNLYDALLLNASRVGHGFSLMKHPRLVEEYKRNNICIEVCPISNELLHLCRNIKEHPFPQ</sequence>
<dbReference type="EMBL" id="NAJN01000521">
    <property type="protein sequence ID" value="TKA72101.1"/>
    <property type="molecule type" value="Genomic_DNA"/>
</dbReference>
<dbReference type="OrthoDB" id="7202371at2759"/>
<accession>A0A4U0X7Y5</accession>
<dbReference type="GO" id="GO:0046872">
    <property type="term" value="F:metal ion binding"/>
    <property type="evidence" value="ECO:0007669"/>
    <property type="project" value="UniProtKB-KW"/>
</dbReference>
<dbReference type="SUPFAM" id="SSF51556">
    <property type="entry name" value="Metallo-dependent hydrolases"/>
    <property type="match status" value="1"/>
</dbReference>
<dbReference type="PANTHER" id="PTHR11409">
    <property type="entry name" value="ADENOSINE DEAMINASE"/>
    <property type="match status" value="1"/>
</dbReference>
<dbReference type="Pfam" id="PF00962">
    <property type="entry name" value="A_deaminase"/>
    <property type="match status" value="1"/>
</dbReference>
<dbReference type="PANTHER" id="PTHR11409:SF37">
    <property type="entry name" value="ADENOSINE DEAMINASE DOMAIN-CONTAINING PROTEIN"/>
    <property type="match status" value="1"/>
</dbReference>
<dbReference type="InterPro" id="IPR032466">
    <property type="entry name" value="Metal_Hydrolase"/>
</dbReference>